<keyword evidence="9 10" id="KW-0472">Membrane</keyword>
<dbReference type="PANTHER" id="PTHR11214">
    <property type="entry name" value="BETA-1,3-N-ACETYLGLUCOSAMINYLTRANSFERASE"/>
    <property type="match status" value="1"/>
</dbReference>
<name>A0A6P8HDG4_ACTTE</name>
<evidence type="ECO:0000313" key="12">
    <source>
        <dbReference type="RefSeq" id="XP_031554449.1"/>
    </source>
</evidence>
<reference evidence="12" key="1">
    <citation type="submission" date="2025-08" db="UniProtKB">
        <authorList>
            <consortium name="RefSeq"/>
        </authorList>
    </citation>
    <scope>IDENTIFICATION</scope>
    <source>
        <tissue evidence="12">Tentacle</tissue>
    </source>
</reference>
<keyword evidence="6 10" id="KW-0735">Signal-anchor</keyword>
<evidence type="ECO:0000256" key="3">
    <source>
        <dbReference type="ARBA" id="ARBA00022676"/>
    </source>
</evidence>
<evidence type="ECO:0000256" key="10">
    <source>
        <dbReference type="RuleBase" id="RU363063"/>
    </source>
</evidence>
<evidence type="ECO:0000256" key="8">
    <source>
        <dbReference type="ARBA" id="ARBA00023034"/>
    </source>
</evidence>
<dbReference type="InParanoid" id="A0A6P8HDG4"/>
<keyword evidence="3 10" id="KW-0328">Glycosyltransferase</keyword>
<evidence type="ECO:0000313" key="11">
    <source>
        <dbReference type="Proteomes" id="UP000515163"/>
    </source>
</evidence>
<dbReference type="Proteomes" id="UP000515163">
    <property type="component" value="Unplaced"/>
</dbReference>
<protein>
    <recommendedName>
        <fullName evidence="10">Hexosyltransferase</fullName>
        <ecNumber evidence="10">2.4.1.-</ecNumber>
    </recommendedName>
</protein>
<dbReference type="GO" id="GO:0016758">
    <property type="term" value="F:hexosyltransferase activity"/>
    <property type="evidence" value="ECO:0007669"/>
    <property type="project" value="InterPro"/>
</dbReference>
<accession>A0A6P8HDG4</accession>
<dbReference type="InterPro" id="IPR002659">
    <property type="entry name" value="Glyco_trans_31"/>
</dbReference>
<comment type="subcellular location">
    <subcellularLocation>
        <location evidence="1 10">Golgi apparatus membrane</location>
        <topology evidence="1 10">Single-pass type II membrane protein</topology>
    </subcellularLocation>
</comment>
<keyword evidence="11" id="KW-1185">Reference proteome</keyword>
<dbReference type="KEGG" id="aten:116291418"/>
<gene>
    <name evidence="12" type="primary">LOC116291418</name>
</gene>
<keyword evidence="4" id="KW-0808">Transferase</keyword>
<keyword evidence="5 10" id="KW-0812">Transmembrane</keyword>
<evidence type="ECO:0000256" key="5">
    <source>
        <dbReference type="ARBA" id="ARBA00022692"/>
    </source>
</evidence>
<dbReference type="OrthoDB" id="6022067at2759"/>
<dbReference type="AlphaFoldDB" id="A0A6P8HDG4"/>
<dbReference type="GO" id="GO:0006493">
    <property type="term" value="P:protein O-linked glycosylation"/>
    <property type="evidence" value="ECO:0007669"/>
    <property type="project" value="TreeGrafter"/>
</dbReference>
<dbReference type="Pfam" id="PF01762">
    <property type="entry name" value="Galactosyl_T"/>
    <property type="match status" value="1"/>
</dbReference>
<evidence type="ECO:0000256" key="4">
    <source>
        <dbReference type="ARBA" id="ARBA00022679"/>
    </source>
</evidence>
<dbReference type="EC" id="2.4.1.-" evidence="10"/>
<evidence type="ECO:0000256" key="9">
    <source>
        <dbReference type="ARBA" id="ARBA00023136"/>
    </source>
</evidence>
<sequence length="383" mass="44583">MLNRRIFRMLTIIMLLFLSICLLWWLTLRPSVDGILLQSLITKNASFPIIKPSITPRLIKTKLFVLVIVSSAPAGVSIERRHVIRNTWGNFDLYNGPRTWKVVFMSGRTGDEEKDKTLFSESKKYGDILICDYKDDYSKITTKLLSSFQWAASVKDLYGFEYLLKTDDDIYISIPRLYQWIDTKGVTMNHVYAGNTYSNYVVREKNHRHYVSKEDLPYDIYPTFCKGSMLLLSGSLIPKIVKLARKVKRIVPDDAYVGLLMNELNVKAVQMKGLVQHSFLSYFLPLLGPCHFQNVIGMGDSLTTQQMFHLHKQMFFKIQDKSSWLCIQRWLKLLFATMFLFILYSLFLKSRFLSMCKAVCKLTKVLRVVPARHWAKKKSNYNN</sequence>
<proteinExistence type="inferred from homology"/>
<comment type="similarity">
    <text evidence="2 10">Belongs to the glycosyltransferase 31 family.</text>
</comment>
<dbReference type="GO" id="GO:0000139">
    <property type="term" value="C:Golgi membrane"/>
    <property type="evidence" value="ECO:0007669"/>
    <property type="project" value="UniProtKB-SubCell"/>
</dbReference>
<dbReference type="RefSeq" id="XP_031554449.1">
    <property type="nucleotide sequence ID" value="XM_031698589.1"/>
</dbReference>
<dbReference type="Gene3D" id="3.90.550.50">
    <property type="match status" value="1"/>
</dbReference>
<feature type="transmembrane region" description="Helical" evidence="10">
    <location>
        <begin position="330"/>
        <end position="348"/>
    </location>
</feature>
<keyword evidence="8 10" id="KW-0333">Golgi apparatus</keyword>
<evidence type="ECO:0000256" key="7">
    <source>
        <dbReference type="ARBA" id="ARBA00022989"/>
    </source>
</evidence>
<organism evidence="11 12">
    <name type="scientific">Actinia tenebrosa</name>
    <name type="common">Australian red waratah sea anemone</name>
    <dbReference type="NCBI Taxonomy" id="6105"/>
    <lineage>
        <taxon>Eukaryota</taxon>
        <taxon>Metazoa</taxon>
        <taxon>Cnidaria</taxon>
        <taxon>Anthozoa</taxon>
        <taxon>Hexacorallia</taxon>
        <taxon>Actiniaria</taxon>
        <taxon>Actiniidae</taxon>
        <taxon>Actinia</taxon>
    </lineage>
</organism>
<evidence type="ECO:0000256" key="1">
    <source>
        <dbReference type="ARBA" id="ARBA00004323"/>
    </source>
</evidence>
<evidence type="ECO:0000256" key="2">
    <source>
        <dbReference type="ARBA" id="ARBA00008661"/>
    </source>
</evidence>
<dbReference type="GeneID" id="116291418"/>
<dbReference type="PANTHER" id="PTHR11214:SF378">
    <property type="entry name" value="BETA-1,3-GALACTOSYLTRANSFERASE 4"/>
    <property type="match status" value="1"/>
</dbReference>
<evidence type="ECO:0000256" key="6">
    <source>
        <dbReference type="ARBA" id="ARBA00022968"/>
    </source>
</evidence>
<keyword evidence="7 10" id="KW-1133">Transmembrane helix</keyword>